<sequence length="8" mass="933">MLNPRTCV</sequence>
<dbReference type="Proteomes" id="UP000324222">
    <property type="component" value="Unassembled WGS sequence"/>
</dbReference>
<accession>A0A5B7GZY5</accession>
<organism evidence="1 2">
    <name type="scientific">Portunus trituberculatus</name>
    <name type="common">Swimming crab</name>
    <name type="synonym">Neptunus trituberculatus</name>
    <dbReference type="NCBI Taxonomy" id="210409"/>
    <lineage>
        <taxon>Eukaryota</taxon>
        <taxon>Metazoa</taxon>
        <taxon>Ecdysozoa</taxon>
        <taxon>Arthropoda</taxon>
        <taxon>Crustacea</taxon>
        <taxon>Multicrustacea</taxon>
        <taxon>Malacostraca</taxon>
        <taxon>Eumalacostraca</taxon>
        <taxon>Eucarida</taxon>
        <taxon>Decapoda</taxon>
        <taxon>Pleocyemata</taxon>
        <taxon>Brachyura</taxon>
        <taxon>Eubrachyura</taxon>
        <taxon>Portunoidea</taxon>
        <taxon>Portunidae</taxon>
        <taxon>Portuninae</taxon>
        <taxon>Portunus</taxon>
    </lineage>
</organism>
<protein>
    <submittedName>
        <fullName evidence="1">Uncharacterized protein</fullName>
    </submittedName>
</protein>
<evidence type="ECO:0000313" key="1">
    <source>
        <dbReference type="EMBL" id="MPC62935.1"/>
    </source>
</evidence>
<name>A0A5B7GZY5_PORTR</name>
<gene>
    <name evidence="1" type="ORF">E2C01_057026</name>
</gene>
<dbReference type="EMBL" id="VSRR010020237">
    <property type="protein sequence ID" value="MPC62935.1"/>
    <property type="molecule type" value="Genomic_DNA"/>
</dbReference>
<keyword evidence="2" id="KW-1185">Reference proteome</keyword>
<evidence type="ECO:0000313" key="2">
    <source>
        <dbReference type="Proteomes" id="UP000324222"/>
    </source>
</evidence>
<comment type="caution">
    <text evidence="1">The sequence shown here is derived from an EMBL/GenBank/DDBJ whole genome shotgun (WGS) entry which is preliminary data.</text>
</comment>
<proteinExistence type="predicted"/>
<reference evidence="1 2" key="1">
    <citation type="submission" date="2019-05" db="EMBL/GenBank/DDBJ databases">
        <title>Another draft genome of Portunus trituberculatus and its Hox gene families provides insights of decapod evolution.</title>
        <authorList>
            <person name="Jeong J.-H."/>
            <person name="Song I."/>
            <person name="Kim S."/>
            <person name="Choi T."/>
            <person name="Kim D."/>
            <person name="Ryu S."/>
            <person name="Kim W."/>
        </authorList>
    </citation>
    <scope>NUCLEOTIDE SEQUENCE [LARGE SCALE GENOMIC DNA]</scope>
    <source>
        <tissue evidence="1">Muscle</tissue>
    </source>
</reference>